<comment type="catalytic activity">
    <reaction evidence="1">
        <text>D-mannonate = 2-dehydro-3-deoxy-D-gluconate + H2O</text>
        <dbReference type="Rhea" id="RHEA:20097"/>
        <dbReference type="ChEBI" id="CHEBI:15377"/>
        <dbReference type="ChEBI" id="CHEBI:17767"/>
        <dbReference type="ChEBI" id="CHEBI:57990"/>
        <dbReference type="EC" id="4.2.1.8"/>
    </reaction>
</comment>
<evidence type="ECO:0000256" key="9">
    <source>
        <dbReference type="ARBA" id="ARBA00023211"/>
    </source>
</evidence>
<evidence type="ECO:0000256" key="7">
    <source>
        <dbReference type="ARBA" id="ARBA00012927"/>
    </source>
</evidence>
<comment type="cofactor">
    <cofactor evidence="3">
        <name>Fe(2+)</name>
        <dbReference type="ChEBI" id="CHEBI:29033"/>
    </cofactor>
</comment>
<comment type="caution">
    <text evidence="11">The sequence shown here is derived from an EMBL/GenBank/DDBJ whole genome shotgun (WGS) entry which is preliminary data.</text>
</comment>
<dbReference type="PATRIC" id="fig|1423757.3.peg.591"/>
<evidence type="ECO:0000313" key="11">
    <source>
        <dbReference type="EMBL" id="EEI23141.1"/>
    </source>
</evidence>
<comment type="cofactor">
    <cofactor evidence="2">
        <name>Mn(2+)</name>
        <dbReference type="ChEBI" id="CHEBI:29035"/>
    </cofactor>
</comment>
<dbReference type="Proteomes" id="UP000003752">
    <property type="component" value="Unassembled WGS sequence"/>
</dbReference>
<evidence type="ECO:0000256" key="10">
    <source>
        <dbReference type="ARBA" id="ARBA00023239"/>
    </source>
</evidence>
<dbReference type="InterPro" id="IPR036237">
    <property type="entry name" value="Xyl_isomerase-like_sf"/>
</dbReference>
<dbReference type="AlphaFoldDB" id="C0XNB6"/>
<dbReference type="Pfam" id="PF03786">
    <property type="entry name" value="UxuA"/>
    <property type="match status" value="1"/>
</dbReference>
<reference evidence="11 12" key="1">
    <citation type="submission" date="2009-01" db="EMBL/GenBank/DDBJ databases">
        <authorList>
            <person name="Qin X."/>
            <person name="Bachman B."/>
            <person name="Battles P."/>
            <person name="Bell A."/>
            <person name="Bess C."/>
            <person name="Bickham C."/>
            <person name="Chaboub L."/>
            <person name="Chen D."/>
            <person name="Coyle M."/>
            <person name="Deiros D.R."/>
            <person name="Dinh H."/>
            <person name="Forbes L."/>
            <person name="Fowler G."/>
            <person name="Francisco L."/>
            <person name="Fu Q."/>
            <person name="Gubbala S."/>
            <person name="Hale W."/>
            <person name="Han Y."/>
            <person name="Hemphill L."/>
            <person name="Highlander S.K."/>
            <person name="Hirani K."/>
            <person name="Hogues M."/>
            <person name="Jackson L."/>
            <person name="Jakkamsetti A."/>
            <person name="Javaid M."/>
            <person name="Jiang H."/>
            <person name="Korchina V."/>
            <person name="Kovar C."/>
            <person name="Lara F."/>
            <person name="Lee S."/>
            <person name="Mata R."/>
            <person name="Mathew T."/>
            <person name="Moen C."/>
            <person name="Morales K."/>
            <person name="Munidasa M."/>
            <person name="Nazareth L."/>
            <person name="Ngo R."/>
            <person name="Nguyen L."/>
            <person name="Okwuonu G."/>
            <person name="Ongeri F."/>
            <person name="Patil S."/>
            <person name="Petrosino J."/>
            <person name="Pham C."/>
            <person name="Pham P."/>
            <person name="Pu L.-L."/>
            <person name="Puazo M."/>
            <person name="Raj R."/>
            <person name="Reid J."/>
            <person name="Rouhana J."/>
            <person name="Saada N."/>
            <person name="Shang Y."/>
            <person name="Simmons D."/>
            <person name="Thornton R."/>
            <person name="Warren J."/>
            <person name="Weissenberger G."/>
            <person name="Zhang J."/>
            <person name="Zhang L."/>
            <person name="Zhou C."/>
            <person name="Zhu D."/>
            <person name="Muzny D."/>
            <person name="Worley K."/>
            <person name="Gibbs R."/>
        </authorList>
    </citation>
    <scope>NUCLEOTIDE SEQUENCE [LARGE SCALE GENOMIC DNA]</scope>
    <source>
        <strain evidence="12">ATCC 8290 / DSM 20176 / CCUG 30140 / JCM 1155 / KCTC 3500 / NBRC 15886 / NCIMB 8040 / NRRL B-1843 / 9</strain>
    </source>
</reference>
<dbReference type="PANTHER" id="PTHR30387">
    <property type="entry name" value="MANNONATE DEHYDRATASE"/>
    <property type="match status" value="1"/>
</dbReference>
<protein>
    <recommendedName>
        <fullName evidence="7">mannonate dehydratase</fullName>
        <ecNumber evidence="7">4.2.1.8</ecNumber>
    </recommendedName>
</protein>
<dbReference type="GO" id="GO:0008198">
    <property type="term" value="F:ferrous iron binding"/>
    <property type="evidence" value="ECO:0007669"/>
    <property type="project" value="TreeGrafter"/>
</dbReference>
<organism evidence="11 12">
    <name type="scientific">Lentilactobacillus hilgardii (strain ATCC 8290 / DSM 20176 / CCUG 30140 / JCM 1155 / KCTC 3500 / NBRC 15886 / NCIMB 8040 / NRRL B-1843 / 9)</name>
    <dbReference type="NCBI Taxonomy" id="1423757"/>
    <lineage>
        <taxon>Bacteria</taxon>
        <taxon>Bacillati</taxon>
        <taxon>Bacillota</taxon>
        <taxon>Bacilli</taxon>
        <taxon>Lactobacillales</taxon>
        <taxon>Lactobacillaceae</taxon>
        <taxon>Lentilactobacillus</taxon>
    </lineage>
</organism>
<sequence length="64" mass="7539">MGLKLEVIESVNRHDDIKIGLPSRDQYIVNYIQTIKNLSKVGIKVICYNFMPVFDWFTTDFQRS</sequence>
<dbReference type="HOGENOM" id="CLU_2862134_0_0_9"/>
<dbReference type="PANTHER" id="PTHR30387:SF2">
    <property type="entry name" value="MANNONATE DEHYDRATASE"/>
    <property type="match status" value="1"/>
</dbReference>
<evidence type="ECO:0000256" key="2">
    <source>
        <dbReference type="ARBA" id="ARBA00001936"/>
    </source>
</evidence>
<evidence type="ECO:0000313" key="12">
    <source>
        <dbReference type="Proteomes" id="UP000003752"/>
    </source>
</evidence>
<dbReference type="EMBL" id="ACGP01000228">
    <property type="protein sequence ID" value="EEI23141.1"/>
    <property type="molecule type" value="Genomic_DNA"/>
</dbReference>
<comment type="similarity">
    <text evidence="6">Belongs to the mannonate dehydratase family.</text>
</comment>
<comment type="pathway">
    <text evidence="5">Carbohydrate metabolism; pentose and glucuronate interconversion.</text>
</comment>
<evidence type="ECO:0000256" key="5">
    <source>
        <dbReference type="ARBA" id="ARBA00004892"/>
    </source>
</evidence>
<evidence type="ECO:0000256" key="8">
    <source>
        <dbReference type="ARBA" id="ARBA00023004"/>
    </source>
</evidence>
<keyword evidence="8" id="KW-0408">Iron</keyword>
<keyword evidence="9" id="KW-0464">Manganese</keyword>
<comment type="function">
    <text evidence="4">Catalyzes the dehydration of D-mannonate.</text>
</comment>
<accession>C0XNB6</accession>
<keyword evidence="10" id="KW-0456">Lyase</keyword>
<evidence type="ECO:0000256" key="1">
    <source>
        <dbReference type="ARBA" id="ARBA00001794"/>
    </source>
</evidence>
<dbReference type="GO" id="GO:0008927">
    <property type="term" value="F:mannonate dehydratase activity"/>
    <property type="evidence" value="ECO:0007669"/>
    <property type="project" value="UniProtKB-EC"/>
</dbReference>
<dbReference type="Gene3D" id="3.20.20.150">
    <property type="entry name" value="Divalent-metal-dependent TIM barrel enzymes"/>
    <property type="match status" value="1"/>
</dbReference>
<proteinExistence type="inferred from homology"/>
<dbReference type="GO" id="GO:0042840">
    <property type="term" value="P:D-glucuronate catabolic process"/>
    <property type="evidence" value="ECO:0007669"/>
    <property type="project" value="TreeGrafter"/>
</dbReference>
<dbReference type="SUPFAM" id="SSF51658">
    <property type="entry name" value="Xylose isomerase-like"/>
    <property type="match status" value="1"/>
</dbReference>
<dbReference type="InterPro" id="IPR004628">
    <property type="entry name" value="Man_deHydtase"/>
</dbReference>
<evidence type="ECO:0000256" key="3">
    <source>
        <dbReference type="ARBA" id="ARBA00001954"/>
    </source>
</evidence>
<name>C0XNB6_LENH9</name>
<evidence type="ECO:0000256" key="4">
    <source>
        <dbReference type="ARBA" id="ARBA00002713"/>
    </source>
</evidence>
<dbReference type="GO" id="GO:0030145">
    <property type="term" value="F:manganese ion binding"/>
    <property type="evidence" value="ECO:0007669"/>
    <property type="project" value="TreeGrafter"/>
</dbReference>
<gene>
    <name evidence="11" type="ORF">HMPREF0519_2727</name>
</gene>
<evidence type="ECO:0000256" key="6">
    <source>
        <dbReference type="ARBA" id="ARBA00007389"/>
    </source>
</evidence>
<dbReference type="EC" id="4.2.1.8" evidence="7"/>
<keyword evidence="12" id="KW-1185">Reference proteome</keyword>
<dbReference type="UniPathway" id="UPA00246"/>